<gene>
    <name evidence="2" type="ORF">JZ751_011271</name>
</gene>
<proteinExistence type="inferred from homology"/>
<evidence type="ECO:0000313" key="3">
    <source>
        <dbReference type="Proteomes" id="UP000824540"/>
    </source>
</evidence>
<reference evidence="2" key="1">
    <citation type="thesis" date="2021" institute="BYU ScholarsArchive" country="Provo, UT, USA">
        <title>Applications of and Algorithms for Genome Assembly and Genomic Analyses with an Emphasis on Marine Teleosts.</title>
        <authorList>
            <person name="Pickett B.D."/>
        </authorList>
    </citation>
    <scope>NUCLEOTIDE SEQUENCE</scope>
    <source>
        <strain evidence="2">HI-2016</strain>
    </source>
</reference>
<organism evidence="2 3">
    <name type="scientific">Albula glossodonta</name>
    <name type="common">roundjaw bonefish</name>
    <dbReference type="NCBI Taxonomy" id="121402"/>
    <lineage>
        <taxon>Eukaryota</taxon>
        <taxon>Metazoa</taxon>
        <taxon>Chordata</taxon>
        <taxon>Craniata</taxon>
        <taxon>Vertebrata</taxon>
        <taxon>Euteleostomi</taxon>
        <taxon>Actinopterygii</taxon>
        <taxon>Neopterygii</taxon>
        <taxon>Teleostei</taxon>
        <taxon>Albuliformes</taxon>
        <taxon>Albulidae</taxon>
        <taxon>Albula</taxon>
    </lineage>
</organism>
<comment type="similarity">
    <text evidence="1">Belongs to the FAM98 family.</text>
</comment>
<keyword evidence="3" id="KW-1185">Reference proteome</keyword>
<accession>A0A8T2NWP7</accession>
<dbReference type="InterPro" id="IPR018797">
    <property type="entry name" value="FAM98"/>
</dbReference>
<dbReference type="GO" id="GO:0072669">
    <property type="term" value="C:tRNA-splicing ligase complex"/>
    <property type="evidence" value="ECO:0007669"/>
    <property type="project" value="TreeGrafter"/>
</dbReference>
<protein>
    <submittedName>
        <fullName evidence="2">Uncharacterized protein</fullName>
    </submittedName>
</protein>
<dbReference type="PANTHER" id="PTHR31353:SF9">
    <property type="entry name" value="PROTEIN FAM98A"/>
    <property type="match status" value="1"/>
</dbReference>
<comment type="caution">
    <text evidence="2">The sequence shown here is derived from an EMBL/GenBank/DDBJ whole genome shotgun (WGS) entry which is preliminary data.</text>
</comment>
<dbReference type="AlphaFoldDB" id="A0A8T2NWP7"/>
<dbReference type="OrthoDB" id="512356at2759"/>
<sequence>MENDILDSLEDLGYKGPLLEDGALDLAVNAGATSPEFTKLCAWIVSELKLYCKLEENVPLKLRGSSWRLAACLQRCPAHTLF</sequence>
<evidence type="ECO:0000313" key="2">
    <source>
        <dbReference type="EMBL" id="KAG9344599.1"/>
    </source>
</evidence>
<dbReference type="EMBL" id="JAFBMS010000020">
    <property type="protein sequence ID" value="KAG9344599.1"/>
    <property type="molecule type" value="Genomic_DNA"/>
</dbReference>
<name>A0A8T2NWP7_9TELE</name>
<dbReference type="Proteomes" id="UP000824540">
    <property type="component" value="Unassembled WGS sequence"/>
</dbReference>
<evidence type="ECO:0000256" key="1">
    <source>
        <dbReference type="ARBA" id="ARBA00007218"/>
    </source>
</evidence>
<dbReference type="PANTHER" id="PTHR31353">
    <property type="entry name" value="FAM98"/>
    <property type="match status" value="1"/>
</dbReference>